<dbReference type="PROSITE" id="PS50949">
    <property type="entry name" value="HTH_GNTR"/>
    <property type="match status" value="1"/>
</dbReference>
<dbReference type="Pfam" id="PF00155">
    <property type="entry name" value="Aminotran_1_2"/>
    <property type="match status" value="1"/>
</dbReference>
<comment type="caution">
    <text evidence="7">The sequence shown here is derived from an EMBL/GenBank/DDBJ whole genome shotgun (WGS) entry which is preliminary data.</text>
</comment>
<dbReference type="InterPro" id="IPR036390">
    <property type="entry name" value="WH_DNA-bd_sf"/>
</dbReference>
<dbReference type="GO" id="GO:0003700">
    <property type="term" value="F:DNA-binding transcription factor activity"/>
    <property type="evidence" value="ECO:0007669"/>
    <property type="project" value="InterPro"/>
</dbReference>
<evidence type="ECO:0000313" key="8">
    <source>
        <dbReference type="Proteomes" id="UP000633219"/>
    </source>
</evidence>
<dbReference type="Proteomes" id="UP000633219">
    <property type="component" value="Unassembled WGS sequence"/>
</dbReference>
<dbReference type="PANTHER" id="PTHR46577:SF1">
    <property type="entry name" value="HTH-TYPE TRANSCRIPTIONAL REGULATORY PROTEIN GABR"/>
    <property type="match status" value="1"/>
</dbReference>
<name>A0A937CR39_9HYPH</name>
<sequence length="497" mass="53909">MVRRRQGALLSSFSIDRASATPVYRQLEEQIRSAILKGDLQRGVRLPSSRILAAELGLARPTVVQVLEALQFEGYLEARQGAGTFVAHDIPKALPTFDLHSTQASVDNIQLAGLSRIGTSIQSVPAGLGAATYAPFLPNFPAFDAFPWANWRKCWTSPGANTASDMGYSDPAGFLPLRRCIAQYLGLQRGDACDPDQIIITSGAHAAFSFAAMLLADPGDKVWLENPGPVAVRNLFKVLGLDVVDIGSDNEGMMVADAIGKAPDARLVFAMPSRQHPLGTTMSLPRRLALLSWAQSRAAWIIEDDYDSEFRYVGRPLASIRSIDTAGRVIYVGTFSKALYPAIRIGYLVLPPQLVGVFRDLSSLVSRSVPVEMQAALARFIDGGHFVTHLRRTRELYAERSAAFLHIARQELGEHVEMSAPTSGMNVLAWLKPGVDDRRIHATAESAGVRSYPLSDYGGGSLARGGLLLGFTGVSAERMREPLARLGDVLDQQALSR</sequence>
<keyword evidence="7" id="KW-0032">Aminotransferase</keyword>
<keyword evidence="3" id="KW-0805">Transcription regulation</keyword>
<evidence type="ECO:0000313" key="7">
    <source>
        <dbReference type="EMBL" id="MBL0373882.1"/>
    </source>
</evidence>
<dbReference type="InterPro" id="IPR036388">
    <property type="entry name" value="WH-like_DNA-bd_sf"/>
</dbReference>
<dbReference type="RefSeq" id="WP_201661177.1">
    <property type="nucleotide sequence ID" value="NZ_JAEQNC010000010.1"/>
</dbReference>
<keyword evidence="5" id="KW-0804">Transcription</keyword>
<dbReference type="PRINTS" id="PR00035">
    <property type="entry name" value="HTHGNTR"/>
</dbReference>
<dbReference type="SUPFAM" id="SSF46785">
    <property type="entry name" value="Winged helix' DNA-binding domain"/>
    <property type="match status" value="1"/>
</dbReference>
<dbReference type="CDD" id="cd00609">
    <property type="entry name" value="AAT_like"/>
    <property type="match status" value="1"/>
</dbReference>
<dbReference type="Gene3D" id="3.40.640.10">
    <property type="entry name" value="Type I PLP-dependent aspartate aminotransferase-like (Major domain)"/>
    <property type="match status" value="1"/>
</dbReference>
<dbReference type="InterPro" id="IPR051446">
    <property type="entry name" value="HTH_trans_reg/aminotransferase"/>
</dbReference>
<dbReference type="InterPro" id="IPR004839">
    <property type="entry name" value="Aminotransferase_I/II_large"/>
</dbReference>
<evidence type="ECO:0000256" key="1">
    <source>
        <dbReference type="ARBA" id="ARBA00005384"/>
    </source>
</evidence>
<dbReference type="AlphaFoldDB" id="A0A937CR39"/>
<keyword evidence="4" id="KW-0238">DNA-binding</keyword>
<evidence type="ECO:0000256" key="4">
    <source>
        <dbReference type="ARBA" id="ARBA00023125"/>
    </source>
</evidence>
<dbReference type="InterPro" id="IPR015424">
    <property type="entry name" value="PyrdxlP-dep_Trfase"/>
</dbReference>
<dbReference type="Pfam" id="PF00392">
    <property type="entry name" value="GntR"/>
    <property type="match status" value="1"/>
</dbReference>
<dbReference type="GO" id="GO:0008483">
    <property type="term" value="F:transaminase activity"/>
    <property type="evidence" value="ECO:0007669"/>
    <property type="project" value="UniProtKB-KW"/>
</dbReference>
<comment type="similarity">
    <text evidence="1">In the C-terminal section; belongs to the class-I pyridoxal-phosphate-dependent aminotransferase family.</text>
</comment>
<dbReference type="InterPro" id="IPR000524">
    <property type="entry name" value="Tscrpt_reg_HTH_GntR"/>
</dbReference>
<proteinExistence type="inferred from homology"/>
<reference evidence="7" key="1">
    <citation type="submission" date="2021-01" db="EMBL/GenBank/DDBJ databases">
        <title>Rhizobium sp. strain KVB221 16S ribosomal RNA gene Genome sequencing and assembly.</title>
        <authorList>
            <person name="Kang M."/>
        </authorList>
    </citation>
    <scope>NUCLEOTIDE SEQUENCE</scope>
    <source>
        <strain evidence="7">KVB221</strain>
    </source>
</reference>
<dbReference type="GO" id="GO:0003677">
    <property type="term" value="F:DNA binding"/>
    <property type="evidence" value="ECO:0007669"/>
    <property type="project" value="UniProtKB-KW"/>
</dbReference>
<evidence type="ECO:0000256" key="5">
    <source>
        <dbReference type="ARBA" id="ARBA00023163"/>
    </source>
</evidence>
<keyword evidence="2" id="KW-0663">Pyridoxal phosphate</keyword>
<evidence type="ECO:0000256" key="2">
    <source>
        <dbReference type="ARBA" id="ARBA00022898"/>
    </source>
</evidence>
<dbReference type="CDD" id="cd07377">
    <property type="entry name" value="WHTH_GntR"/>
    <property type="match status" value="1"/>
</dbReference>
<dbReference type="SUPFAM" id="SSF53383">
    <property type="entry name" value="PLP-dependent transferases"/>
    <property type="match status" value="1"/>
</dbReference>
<evidence type="ECO:0000256" key="3">
    <source>
        <dbReference type="ARBA" id="ARBA00023015"/>
    </source>
</evidence>
<dbReference type="GO" id="GO:0030170">
    <property type="term" value="F:pyridoxal phosphate binding"/>
    <property type="evidence" value="ECO:0007669"/>
    <property type="project" value="InterPro"/>
</dbReference>
<keyword evidence="7" id="KW-0808">Transferase</keyword>
<dbReference type="Gene3D" id="1.10.10.10">
    <property type="entry name" value="Winged helix-like DNA-binding domain superfamily/Winged helix DNA-binding domain"/>
    <property type="match status" value="1"/>
</dbReference>
<keyword evidence="8" id="KW-1185">Reference proteome</keyword>
<dbReference type="SMART" id="SM00345">
    <property type="entry name" value="HTH_GNTR"/>
    <property type="match status" value="1"/>
</dbReference>
<dbReference type="EMBL" id="JAEQNC010000010">
    <property type="protein sequence ID" value="MBL0373882.1"/>
    <property type="molecule type" value="Genomic_DNA"/>
</dbReference>
<organism evidence="7 8">
    <name type="scientific">Rhizobium setariae</name>
    <dbReference type="NCBI Taxonomy" id="2801340"/>
    <lineage>
        <taxon>Bacteria</taxon>
        <taxon>Pseudomonadati</taxon>
        <taxon>Pseudomonadota</taxon>
        <taxon>Alphaproteobacteria</taxon>
        <taxon>Hyphomicrobiales</taxon>
        <taxon>Rhizobiaceae</taxon>
        <taxon>Rhizobium/Agrobacterium group</taxon>
        <taxon>Rhizobium</taxon>
    </lineage>
</organism>
<dbReference type="InterPro" id="IPR015421">
    <property type="entry name" value="PyrdxlP-dep_Trfase_major"/>
</dbReference>
<evidence type="ECO:0000259" key="6">
    <source>
        <dbReference type="PROSITE" id="PS50949"/>
    </source>
</evidence>
<feature type="domain" description="HTH gntR-type" evidence="6">
    <location>
        <begin position="21"/>
        <end position="89"/>
    </location>
</feature>
<gene>
    <name evidence="7" type="ORF">JJB09_17805</name>
</gene>
<dbReference type="PANTHER" id="PTHR46577">
    <property type="entry name" value="HTH-TYPE TRANSCRIPTIONAL REGULATORY PROTEIN GABR"/>
    <property type="match status" value="1"/>
</dbReference>
<accession>A0A937CR39</accession>
<protein>
    <submittedName>
        <fullName evidence="7">PLP-dependent aminotransferase family protein</fullName>
    </submittedName>
</protein>